<evidence type="ECO:0000256" key="1">
    <source>
        <dbReference type="SAM" id="MobiDB-lite"/>
    </source>
</evidence>
<feature type="compositionally biased region" description="Polar residues" evidence="1">
    <location>
        <begin position="163"/>
        <end position="173"/>
    </location>
</feature>
<organism evidence="2 3">
    <name type="scientific">Exophiala bonariae</name>
    <dbReference type="NCBI Taxonomy" id="1690606"/>
    <lineage>
        <taxon>Eukaryota</taxon>
        <taxon>Fungi</taxon>
        <taxon>Dikarya</taxon>
        <taxon>Ascomycota</taxon>
        <taxon>Pezizomycotina</taxon>
        <taxon>Eurotiomycetes</taxon>
        <taxon>Chaetothyriomycetidae</taxon>
        <taxon>Chaetothyriales</taxon>
        <taxon>Herpotrichiellaceae</taxon>
        <taxon>Exophiala</taxon>
    </lineage>
</organism>
<accession>A0AAV9NR05</accession>
<gene>
    <name evidence="2" type="ORF">LTR84_004513</name>
</gene>
<feature type="compositionally biased region" description="Acidic residues" evidence="1">
    <location>
        <begin position="174"/>
        <end position="185"/>
    </location>
</feature>
<comment type="caution">
    <text evidence="2">The sequence shown here is derived from an EMBL/GenBank/DDBJ whole genome shotgun (WGS) entry which is preliminary data.</text>
</comment>
<feature type="compositionally biased region" description="Low complexity" evidence="1">
    <location>
        <begin position="198"/>
        <end position="207"/>
    </location>
</feature>
<feature type="region of interest" description="Disordered" evidence="1">
    <location>
        <begin position="413"/>
        <end position="436"/>
    </location>
</feature>
<reference evidence="2 3" key="1">
    <citation type="submission" date="2023-08" db="EMBL/GenBank/DDBJ databases">
        <title>Black Yeasts Isolated from many extreme environments.</title>
        <authorList>
            <person name="Coleine C."/>
            <person name="Stajich J.E."/>
            <person name="Selbmann L."/>
        </authorList>
    </citation>
    <scope>NUCLEOTIDE SEQUENCE [LARGE SCALE GENOMIC DNA]</scope>
    <source>
        <strain evidence="2 3">CCFEE 5792</strain>
    </source>
</reference>
<dbReference type="GeneID" id="89972691"/>
<dbReference type="RefSeq" id="XP_064710714.1">
    <property type="nucleotide sequence ID" value="XM_064848090.1"/>
</dbReference>
<dbReference type="EMBL" id="JAVRRD010000002">
    <property type="protein sequence ID" value="KAK5062442.1"/>
    <property type="molecule type" value="Genomic_DNA"/>
</dbReference>
<evidence type="ECO:0000313" key="3">
    <source>
        <dbReference type="Proteomes" id="UP001358417"/>
    </source>
</evidence>
<sequence>MEARCTPAHVRQVRGCGGTLGIYRNEFVNVQSLYLARKYKQCITLCEDLQGLKLHPLHEGFLWYYHAICNECMGLAAHNFSRNKVHFLELARDSLDTALRVLPLPYATSTLQNQKEHEESPLAARSPTKAVHYRLNIHSPPTPCDNTLSLPVSNSIDSMYSVQTCPSKPQYDSSGEETEEGEDEGGVPAEILPPHQSPTPTTSTASDPTHKDRLLKSLSTMHTLTEELVPSPLFSRLRKSATISQEPEPSDSGCHDTRGSTSKPLPPLPFNHKTDFQVLGTRIVQIPKSTPVRKTAVQTLIARYDGLLPFPPSPVSTDPLWSPFPITPRYDKIKEAFSLDTHNHHLEAYLYCADLTHYNASLSEFRHQLRNQLTFINTQLNQVHAAQAEHAQSKALTQNRLASFWSLDPASHSARDISRSTSATGERGPPDPRATARQARIEKLRRNGWAVSKESHGFKGEQYYDGLRRIAERELEALDRLHKRLTSVEL</sequence>
<feature type="region of interest" description="Disordered" evidence="1">
    <location>
        <begin position="163"/>
        <end position="210"/>
    </location>
</feature>
<name>A0AAV9NR05_9EURO</name>
<proteinExistence type="predicted"/>
<dbReference type="Proteomes" id="UP001358417">
    <property type="component" value="Unassembled WGS sequence"/>
</dbReference>
<keyword evidence="3" id="KW-1185">Reference proteome</keyword>
<dbReference type="AlphaFoldDB" id="A0AAV9NR05"/>
<feature type="region of interest" description="Disordered" evidence="1">
    <location>
        <begin position="239"/>
        <end position="271"/>
    </location>
</feature>
<evidence type="ECO:0000313" key="2">
    <source>
        <dbReference type="EMBL" id="KAK5062442.1"/>
    </source>
</evidence>
<protein>
    <submittedName>
        <fullName evidence="2">Uncharacterized protein</fullName>
    </submittedName>
</protein>